<evidence type="ECO:0000313" key="3">
    <source>
        <dbReference type="Proteomes" id="UP000823771"/>
    </source>
</evidence>
<evidence type="ECO:0008006" key="4">
    <source>
        <dbReference type="Google" id="ProtNLM"/>
    </source>
</evidence>
<gene>
    <name evidence="2" type="ORF">IAB80_00505</name>
</gene>
<protein>
    <recommendedName>
        <fullName evidence="4">DUF4271 domain-containing protein</fullName>
    </recommendedName>
</protein>
<evidence type="ECO:0000313" key="2">
    <source>
        <dbReference type="EMBL" id="MBO8477378.1"/>
    </source>
</evidence>
<keyword evidence="1" id="KW-0472">Membrane</keyword>
<feature type="transmembrane region" description="Helical" evidence="1">
    <location>
        <begin position="43"/>
        <end position="61"/>
    </location>
</feature>
<organism evidence="2 3">
    <name type="scientific">Candidatus Cryptobacteroides excrementipullorum</name>
    <dbReference type="NCBI Taxonomy" id="2840761"/>
    <lineage>
        <taxon>Bacteria</taxon>
        <taxon>Pseudomonadati</taxon>
        <taxon>Bacteroidota</taxon>
        <taxon>Bacteroidia</taxon>
        <taxon>Bacteroidales</taxon>
        <taxon>Candidatus Cryptobacteroides</taxon>
    </lineage>
</organism>
<dbReference type="Proteomes" id="UP000823771">
    <property type="component" value="Unassembled WGS sequence"/>
</dbReference>
<accession>A0A9D9NLE3</accession>
<feature type="transmembrane region" description="Helical" evidence="1">
    <location>
        <begin position="167"/>
        <end position="188"/>
    </location>
</feature>
<feature type="transmembrane region" description="Helical" evidence="1">
    <location>
        <begin position="127"/>
        <end position="146"/>
    </location>
</feature>
<feature type="transmembrane region" description="Helical" evidence="1">
    <location>
        <begin position="97"/>
        <end position="115"/>
    </location>
</feature>
<keyword evidence="1" id="KW-1133">Transmembrane helix</keyword>
<dbReference type="AlphaFoldDB" id="A0A9D9NLE3"/>
<name>A0A9D9NLE3_9BACT</name>
<feature type="transmembrane region" description="Helical" evidence="1">
    <location>
        <begin position="194"/>
        <end position="212"/>
    </location>
</feature>
<dbReference type="EMBL" id="JADILZ010000009">
    <property type="protein sequence ID" value="MBO8477378.1"/>
    <property type="molecule type" value="Genomic_DNA"/>
</dbReference>
<reference evidence="2" key="2">
    <citation type="journal article" date="2021" name="PeerJ">
        <title>Extensive microbial diversity within the chicken gut microbiome revealed by metagenomics and culture.</title>
        <authorList>
            <person name="Gilroy R."/>
            <person name="Ravi A."/>
            <person name="Getino M."/>
            <person name="Pursley I."/>
            <person name="Horton D.L."/>
            <person name="Alikhan N.F."/>
            <person name="Baker D."/>
            <person name="Gharbi K."/>
            <person name="Hall N."/>
            <person name="Watson M."/>
            <person name="Adriaenssens E.M."/>
            <person name="Foster-Nyarko E."/>
            <person name="Jarju S."/>
            <person name="Secka A."/>
            <person name="Antonio M."/>
            <person name="Oren A."/>
            <person name="Chaudhuri R.R."/>
            <person name="La Ragione R."/>
            <person name="Hildebrand F."/>
            <person name="Pallen M.J."/>
        </authorList>
    </citation>
    <scope>NUCLEOTIDE SEQUENCE</scope>
    <source>
        <strain evidence="2">2478</strain>
    </source>
</reference>
<evidence type="ECO:0000256" key="1">
    <source>
        <dbReference type="SAM" id="Phobius"/>
    </source>
</evidence>
<reference evidence="2" key="1">
    <citation type="submission" date="2020-10" db="EMBL/GenBank/DDBJ databases">
        <authorList>
            <person name="Gilroy R."/>
        </authorList>
    </citation>
    <scope>NUCLEOTIDE SEQUENCE</scope>
    <source>
        <strain evidence="2">2478</strain>
    </source>
</reference>
<keyword evidence="1" id="KW-0812">Transmembrane</keyword>
<feature type="transmembrane region" description="Helical" evidence="1">
    <location>
        <begin position="224"/>
        <end position="248"/>
    </location>
</feature>
<proteinExistence type="predicted"/>
<comment type="caution">
    <text evidence="2">The sequence shown here is derived from an EMBL/GenBank/DDBJ whole genome shotgun (WGS) entry which is preliminary data.</text>
</comment>
<sequence length="249" mass="27390">MTDIQPIDSAFTGGLLRLVPMDGDRLSRVLPGTAADAGRLTDSLPVTIIIIITTILLIASLRRIVELAPSIAGCALRWKENTNLEDSVLLSISRDRLYLILILPFCILVSDRGLYRPGFIQGLPPVYGFAATTGIFLLYLMLRKASAWCFRGRKVNIKTYTFATRTFRTFFIITAAITLVTSGIMSVADVPDDTARTFLLCETAFIYMLSILRETQIFGHSCSLISAILYLCALEFLPTGILVATAIVL</sequence>